<evidence type="ECO:0000313" key="3">
    <source>
        <dbReference type="Proteomes" id="UP000298438"/>
    </source>
</evidence>
<dbReference type="AlphaFoldDB" id="A0A4Y9SAE0"/>
<dbReference type="RefSeq" id="WP_135208256.1">
    <property type="nucleotide sequence ID" value="NZ_SPVF01000209.1"/>
</dbReference>
<organism evidence="2 3">
    <name type="scientific">Zemynaea arenosa</name>
    <dbReference type="NCBI Taxonomy" id="2561931"/>
    <lineage>
        <taxon>Bacteria</taxon>
        <taxon>Pseudomonadati</taxon>
        <taxon>Pseudomonadota</taxon>
        <taxon>Betaproteobacteria</taxon>
        <taxon>Burkholderiales</taxon>
        <taxon>Oxalobacteraceae</taxon>
        <taxon>Telluria group</taxon>
        <taxon>Zemynaea</taxon>
    </lineage>
</organism>
<name>A0A4Y9SAE0_9BURK</name>
<feature type="signal peptide" evidence="1">
    <location>
        <begin position="1"/>
        <end position="26"/>
    </location>
</feature>
<feature type="chain" id="PRO_5021330080" evidence="1">
    <location>
        <begin position="27"/>
        <end position="136"/>
    </location>
</feature>
<protein>
    <submittedName>
        <fullName evidence="2">Uncharacterized protein</fullName>
    </submittedName>
</protein>
<keyword evidence="3" id="KW-1185">Reference proteome</keyword>
<evidence type="ECO:0000256" key="1">
    <source>
        <dbReference type="SAM" id="SignalP"/>
    </source>
</evidence>
<dbReference type="Proteomes" id="UP000298438">
    <property type="component" value="Unassembled WGS sequence"/>
</dbReference>
<dbReference type="OrthoDB" id="5816880at2"/>
<proteinExistence type="predicted"/>
<keyword evidence="1" id="KW-0732">Signal</keyword>
<gene>
    <name evidence="2" type="ORF">E4L96_16205</name>
</gene>
<sequence length="136" mass="14793">MTLAKVAISVLALCLAVACSDTVSQAERLGSERFDPQRWAAGTPVERGRMVGSFLQTHEVRSMTAEQVHKLLGSNTGYLHYESEPTYLVGAPNTAGGYADGFLLVFATDKSTPEQRVIGVIFAPEITPDALRPRRR</sequence>
<accession>A0A4Y9SAE0</accession>
<evidence type="ECO:0000313" key="2">
    <source>
        <dbReference type="EMBL" id="TFW16538.1"/>
    </source>
</evidence>
<comment type="caution">
    <text evidence="2">The sequence shown here is derived from an EMBL/GenBank/DDBJ whole genome shotgun (WGS) entry which is preliminary data.</text>
</comment>
<dbReference type="EMBL" id="SPVF01000209">
    <property type="protein sequence ID" value="TFW16538.1"/>
    <property type="molecule type" value="Genomic_DNA"/>
</dbReference>
<dbReference type="PROSITE" id="PS51257">
    <property type="entry name" value="PROKAR_LIPOPROTEIN"/>
    <property type="match status" value="1"/>
</dbReference>
<reference evidence="2 3" key="1">
    <citation type="submission" date="2019-03" db="EMBL/GenBank/DDBJ databases">
        <title>Draft Genome Sequence of Massilia arenosa sp. nov., a Novel Massilia Species Isolated from a Sandy-loam Maize Soil.</title>
        <authorList>
            <person name="Raths R."/>
            <person name="Peta V."/>
            <person name="Bucking H."/>
        </authorList>
    </citation>
    <scope>NUCLEOTIDE SEQUENCE [LARGE SCALE GENOMIC DNA]</scope>
    <source>
        <strain evidence="2 3">MC02</strain>
    </source>
</reference>